<organism evidence="2 3">
    <name type="scientific">Streptomyces ziwulingensis</name>
    <dbReference type="NCBI Taxonomy" id="1045501"/>
    <lineage>
        <taxon>Bacteria</taxon>
        <taxon>Bacillati</taxon>
        <taxon>Actinomycetota</taxon>
        <taxon>Actinomycetes</taxon>
        <taxon>Kitasatosporales</taxon>
        <taxon>Streptomycetaceae</taxon>
        <taxon>Streptomyces</taxon>
    </lineage>
</organism>
<reference evidence="3" key="1">
    <citation type="journal article" date="2019" name="Int. J. Syst. Evol. Microbiol.">
        <title>The Global Catalogue of Microorganisms (GCM) 10K type strain sequencing project: providing services to taxonomists for standard genome sequencing and annotation.</title>
        <authorList>
            <consortium name="The Broad Institute Genomics Platform"/>
            <consortium name="The Broad Institute Genome Sequencing Center for Infectious Disease"/>
            <person name="Wu L."/>
            <person name="Ma J."/>
        </authorList>
    </citation>
    <scope>NUCLEOTIDE SEQUENCE [LARGE SCALE GENOMIC DNA]</scope>
    <source>
        <strain evidence="3">JCM 18081</strain>
    </source>
</reference>
<evidence type="ECO:0000313" key="3">
    <source>
        <dbReference type="Proteomes" id="UP001501265"/>
    </source>
</evidence>
<sequence length="82" mass="8830">MSTPRRRLDTGPGTPDTTAATMETAPRLLSAEWARPGAGPGRGENTRTRPPAGRAAGHWARIRSQQHWSGALRGRGTDTIRT</sequence>
<evidence type="ECO:0000256" key="1">
    <source>
        <dbReference type="SAM" id="MobiDB-lite"/>
    </source>
</evidence>
<proteinExistence type="predicted"/>
<dbReference type="Proteomes" id="UP001501265">
    <property type="component" value="Unassembled WGS sequence"/>
</dbReference>
<feature type="region of interest" description="Disordered" evidence="1">
    <location>
        <begin position="1"/>
        <end position="82"/>
    </location>
</feature>
<feature type="compositionally biased region" description="Low complexity" evidence="1">
    <location>
        <begin position="10"/>
        <end position="21"/>
    </location>
</feature>
<evidence type="ECO:0000313" key="2">
    <source>
        <dbReference type="EMBL" id="GAA4827026.1"/>
    </source>
</evidence>
<keyword evidence="3" id="KW-1185">Reference proteome</keyword>
<name>A0ABP9D8S5_9ACTN</name>
<protein>
    <submittedName>
        <fullName evidence="2">Uncharacterized protein</fullName>
    </submittedName>
</protein>
<gene>
    <name evidence="2" type="ORF">GCM10023220_71070</name>
</gene>
<dbReference type="RefSeq" id="WP_345624863.1">
    <property type="nucleotide sequence ID" value="NZ_BAABIG010000110.1"/>
</dbReference>
<dbReference type="EMBL" id="BAABIG010000110">
    <property type="protein sequence ID" value="GAA4827026.1"/>
    <property type="molecule type" value="Genomic_DNA"/>
</dbReference>
<comment type="caution">
    <text evidence="2">The sequence shown here is derived from an EMBL/GenBank/DDBJ whole genome shotgun (WGS) entry which is preliminary data.</text>
</comment>
<accession>A0ABP9D8S5</accession>